<reference evidence="4 5" key="1">
    <citation type="submission" date="2016-10" db="EMBL/GenBank/DDBJ databases">
        <authorList>
            <person name="de Groot N.N."/>
        </authorList>
    </citation>
    <scope>NUCLEOTIDE SEQUENCE [LARGE SCALE GENOMIC DNA]</scope>
    <source>
        <strain evidence="3 5">NLAE-zl-C202</strain>
        <strain evidence="2 4">NLAE-zl-G339</strain>
    </source>
</reference>
<evidence type="ECO:0000259" key="1">
    <source>
        <dbReference type="Pfam" id="PF22848"/>
    </source>
</evidence>
<proteinExistence type="predicted"/>
<evidence type="ECO:0000313" key="2">
    <source>
        <dbReference type="EMBL" id="SDZ92475.1"/>
    </source>
</evidence>
<dbReference type="InterPro" id="IPR017853">
    <property type="entry name" value="GH"/>
</dbReference>
<dbReference type="RefSeq" id="WP_009040307.1">
    <property type="nucleotide sequence ID" value="NZ_FNRP01000001.1"/>
</dbReference>
<gene>
    <name evidence="2" type="ORF">SAMN04487924_10147</name>
    <name evidence="3" type="ORF">SAMN05216250_101154</name>
</gene>
<dbReference type="PANTHER" id="PTHR31776:SF26">
    <property type="entry name" value="SECRETED ARABINOSIDASE"/>
    <property type="match status" value="1"/>
</dbReference>
<dbReference type="Proteomes" id="UP000183766">
    <property type="component" value="Unassembled WGS sequence"/>
</dbReference>
<accession>A0A1H3WZ84</accession>
<protein>
    <submittedName>
        <fullName evidence="3">Alpha-L-arabinofuranosidase C-terminus</fullName>
    </submittedName>
</protein>
<dbReference type="SUPFAM" id="SSF51445">
    <property type="entry name" value="(Trans)glycosidases"/>
    <property type="match status" value="1"/>
</dbReference>
<sequence length="687" mass="78736">MNHSTFKSFTFGIGLFFTLPLVYGNSSSPSSSDGTLYINKSKTHKVAPVKYGFHYEEIGMMGEGALHAELIRNRSFEEATPPAGLSVKNGLYENVPAPRVKEKKVFQADPLIGWTTYPLSYTPVFISRTDENPMSGENKYSMLVNVTEDIANHPDALILNRGYYGMNLKTDTSYRLSLFLKNRNYSAPLRVFLVDEWGQRVSNVIEVNVGNRDWTKYTGELKPEKNVRRGMFAIQPMSKGQFQIDVVSLFPSDTWNDGKSVFRKDIVQNLKEFSPSFIRFPGGCIVHGVNEETMYHWKKTLGPIENRPGQWSKWAPYYRTDGIGYHEFYELCEYVGADAMYVMPTGMICSGWVKQSPQWNFRHIDVDLDAYIQDALDAIEYAIGDTTTKWGAERAKNGHPAPFPLKYIEIGNEDFGPVYWERYEKIYQALSAKYPDLIYIANSVIRVVGRENDDKRKDIPNFVNPKNVKVFDEHYYNSIEWACEQHYRFDNYKRGVADLFIGELGINGKYPYNLLATGAIRMSIERNGDLNPLFAERPVMRHWDFLEHRIFLPMLINGVDSSVKTSFFYLAKMFRDNTFDVCLDAAIKDIEGLQNIFVTMGYDTASKQYILKLINLQDKKVTLQPEVSGFKRPVKAHKTSLILVPGKENTPFTPNEVQPVETEVGLDLNQPFELEAASMVVYRFKLK</sequence>
<dbReference type="Gene3D" id="3.20.20.80">
    <property type="entry name" value="Glycosidases"/>
    <property type="match status" value="1"/>
</dbReference>
<dbReference type="EMBL" id="FOUM01000001">
    <property type="protein sequence ID" value="SFM20565.1"/>
    <property type="molecule type" value="Genomic_DNA"/>
</dbReference>
<dbReference type="Pfam" id="PF22848">
    <property type="entry name" value="ASD1_dom"/>
    <property type="match status" value="1"/>
</dbReference>
<dbReference type="EMBL" id="FNRP01000001">
    <property type="protein sequence ID" value="SDZ92475.1"/>
    <property type="molecule type" value="Genomic_DNA"/>
</dbReference>
<dbReference type="PANTHER" id="PTHR31776">
    <property type="entry name" value="ALPHA-L-ARABINOFURANOSIDASE 1"/>
    <property type="match status" value="1"/>
</dbReference>
<evidence type="ECO:0000313" key="3">
    <source>
        <dbReference type="EMBL" id="SFM20565.1"/>
    </source>
</evidence>
<dbReference type="Proteomes" id="UP000183040">
    <property type="component" value="Unassembled WGS sequence"/>
</dbReference>
<dbReference type="InterPro" id="IPR055235">
    <property type="entry name" value="ASD1_cat"/>
</dbReference>
<evidence type="ECO:0000313" key="5">
    <source>
        <dbReference type="Proteomes" id="UP000183766"/>
    </source>
</evidence>
<dbReference type="AlphaFoldDB" id="A0A1H3WZ84"/>
<dbReference type="InterPro" id="IPR051563">
    <property type="entry name" value="Glycosyl_Hydrolase_51"/>
</dbReference>
<organism evidence="2 4">
    <name type="scientific">Bacteroides xylanisolvens</name>
    <dbReference type="NCBI Taxonomy" id="371601"/>
    <lineage>
        <taxon>Bacteria</taxon>
        <taxon>Pseudomonadati</taxon>
        <taxon>Bacteroidota</taxon>
        <taxon>Bacteroidia</taxon>
        <taxon>Bacteroidales</taxon>
        <taxon>Bacteroidaceae</taxon>
        <taxon>Bacteroides</taxon>
    </lineage>
</organism>
<dbReference type="Gene3D" id="2.60.120.260">
    <property type="entry name" value="Galactose-binding domain-like"/>
    <property type="match status" value="1"/>
</dbReference>
<name>A0A1H3WZ84_9BACE</name>
<dbReference type="GO" id="GO:0046556">
    <property type="term" value="F:alpha-L-arabinofuranosidase activity"/>
    <property type="evidence" value="ECO:0007669"/>
    <property type="project" value="TreeGrafter"/>
</dbReference>
<feature type="domain" description="Alpha-L-arabinofuranosidase 1 catalytic" evidence="1">
    <location>
        <begin position="270"/>
        <end position="494"/>
    </location>
</feature>
<evidence type="ECO:0000313" key="4">
    <source>
        <dbReference type="Proteomes" id="UP000183040"/>
    </source>
</evidence>